<feature type="domain" description="Integrase catalytic" evidence="5">
    <location>
        <begin position="375"/>
        <end position="544"/>
    </location>
</feature>
<dbReference type="GO" id="GO:0003676">
    <property type="term" value="F:nucleic acid binding"/>
    <property type="evidence" value="ECO:0007669"/>
    <property type="project" value="InterPro"/>
</dbReference>
<dbReference type="GO" id="GO:0006508">
    <property type="term" value="P:proteolysis"/>
    <property type="evidence" value="ECO:0007669"/>
    <property type="project" value="UniProtKB-KW"/>
</dbReference>
<evidence type="ECO:0000313" key="6">
    <source>
        <dbReference type="EMBL" id="PKU67366.1"/>
    </source>
</evidence>
<dbReference type="Proteomes" id="UP000233837">
    <property type="component" value="Unassembled WGS sequence"/>
</dbReference>
<feature type="region of interest" description="Disordered" evidence="4">
    <location>
        <begin position="120"/>
        <end position="147"/>
    </location>
</feature>
<evidence type="ECO:0000256" key="4">
    <source>
        <dbReference type="SAM" id="MobiDB-lite"/>
    </source>
</evidence>
<dbReference type="PANTHER" id="PTHR42648">
    <property type="entry name" value="TRANSPOSASE, PUTATIVE-RELATED"/>
    <property type="match status" value="1"/>
</dbReference>
<dbReference type="InterPro" id="IPR012337">
    <property type="entry name" value="RNaseH-like_sf"/>
</dbReference>
<reference evidence="6 7" key="2">
    <citation type="journal article" date="2017" name="Nature">
        <title>The Apostasia genome and the evolution of orchids.</title>
        <authorList>
            <person name="Zhang G.Q."/>
            <person name="Liu K.W."/>
            <person name="Li Z."/>
            <person name="Lohaus R."/>
            <person name="Hsiao Y.Y."/>
            <person name="Niu S.C."/>
            <person name="Wang J.Y."/>
            <person name="Lin Y.C."/>
            <person name="Xu Q."/>
            <person name="Chen L.J."/>
            <person name="Yoshida K."/>
            <person name="Fujiwara S."/>
            <person name="Wang Z.W."/>
            <person name="Zhang Y.Q."/>
            <person name="Mitsuda N."/>
            <person name="Wang M."/>
            <person name="Liu G.H."/>
            <person name="Pecoraro L."/>
            <person name="Huang H.X."/>
            <person name="Xiao X.J."/>
            <person name="Lin M."/>
            <person name="Wu X.Y."/>
            <person name="Wu W.L."/>
            <person name="Chen Y.Y."/>
            <person name="Chang S.B."/>
            <person name="Sakamoto S."/>
            <person name="Ohme-Takagi M."/>
            <person name="Yagi M."/>
            <person name="Zeng S.J."/>
            <person name="Shen C.Y."/>
            <person name="Yeh C.M."/>
            <person name="Luo Y.B."/>
            <person name="Tsai W.C."/>
            <person name="Van de Peer Y."/>
            <person name="Liu Z.J."/>
        </authorList>
    </citation>
    <scope>NUCLEOTIDE SEQUENCE [LARGE SCALE GENOMIC DNA]</scope>
    <source>
        <tissue evidence="6">The whole plant</tissue>
    </source>
</reference>
<evidence type="ECO:0000256" key="2">
    <source>
        <dbReference type="ARBA" id="ARBA00022723"/>
    </source>
</evidence>
<dbReference type="GO" id="GO:0046872">
    <property type="term" value="F:metal ion binding"/>
    <property type="evidence" value="ECO:0007669"/>
    <property type="project" value="UniProtKB-KW"/>
</dbReference>
<keyword evidence="7" id="KW-1185">Reference proteome</keyword>
<dbReference type="SUPFAM" id="SSF53098">
    <property type="entry name" value="Ribonuclease H-like"/>
    <property type="match status" value="1"/>
</dbReference>
<dbReference type="PROSITE" id="PS50994">
    <property type="entry name" value="INTEGRASE"/>
    <property type="match status" value="1"/>
</dbReference>
<accession>A0A2I0VVD0</accession>
<dbReference type="GO" id="GO:0015074">
    <property type="term" value="P:DNA integration"/>
    <property type="evidence" value="ECO:0007669"/>
    <property type="project" value="InterPro"/>
</dbReference>
<dbReference type="InterPro" id="IPR039537">
    <property type="entry name" value="Retrotran_Ty1/copia-like"/>
</dbReference>
<proteinExistence type="predicted"/>
<organism evidence="6 7">
    <name type="scientific">Dendrobium catenatum</name>
    <dbReference type="NCBI Taxonomy" id="906689"/>
    <lineage>
        <taxon>Eukaryota</taxon>
        <taxon>Viridiplantae</taxon>
        <taxon>Streptophyta</taxon>
        <taxon>Embryophyta</taxon>
        <taxon>Tracheophyta</taxon>
        <taxon>Spermatophyta</taxon>
        <taxon>Magnoliopsida</taxon>
        <taxon>Liliopsida</taxon>
        <taxon>Asparagales</taxon>
        <taxon>Orchidaceae</taxon>
        <taxon>Epidendroideae</taxon>
        <taxon>Malaxideae</taxon>
        <taxon>Dendrobiinae</taxon>
        <taxon>Dendrobium</taxon>
    </lineage>
</organism>
<feature type="region of interest" description="Disordered" evidence="4">
    <location>
        <begin position="634"/>
        <end position="700"/>
    </location>
</feature>
<protein>
    <submittedName>
        <fullName evidence="6">Retrovirus-related Pol polyprotein from transposon TNT 1-94</fullName>
    </submittedName>
</protein>
<sequence>MPHLRKALETRFQSTNRSKVIQLKNELHNISFKNSSMSQYLAEIKTLVDNIAAAGSQVDTEDIILYILNGLPPPYQSFKTAIRTMLTPISLDNLYALLLSEEINIASDLSRISSAPDPNVALFSNRGRGRRSRGRGSSSHPNSNQTTTQQIVVCQICLKRGHAAPDCWHRLNSHYTPKNSNKALAAGTTSSSTEWFLDSGASSHLTNALENLTVSSPYSGSEGVTIGDGSSVNIANSGAGLLPTPGRKLHLSQLFHTPKLKYNLLSISQLTRDNNISITFDTNGFVLKDLMTQEVILQGPCSNGLYPVKAATKQHNAYSATAASSIPWHDRLGHPSKNTLHSIAMSNSSLHIDSQNKSCTSCHLSKSHKLSFERSTNRKKHLLELVHSDIWGPAPVISHSGFQYYVIFVDDFSRFTWIYPLKFKSEVADIFINFKTQVEKSTSRKIKSIRTDGGGEYLSHNFTNFLRHHGISHQISCPYTPEQNGVAERKHRHIIETVRSLLHTAQVPYTYWPDTALTAVYLINRMPSPNTKNVSPFELFHRMKPTYDHLRVFGCACFPLTPPHTRHKLQPKSQLCVFLGYSDIYKGYKCLNLSSQKITMSRHVQFEETQFPFANHKSQPTTTLQNSISPSLLIPVTATSPPQKSSLSSYDQPTIAPLNPLPISSTSQSPTRHESTTNTSPCRLQPTNTRHPMTTRQQTGSLKPVQRLNLMHQQISEHKPDPTAYSEAIKNIKWRQAMSEEFLALQQQGTWSLVPPPKTSVLGCKWTYRTKYHSDGSIAKHKARLVALGNNQEFGLDYTETFSPVAKLPTMELKLSITIKHTLSHKRTMLIQFLSLLNLPRQILLTTLPVLNCPLSFRRTSCSLIQCFTEE</sequence>
<evidence type="ECO:0000259" key="5">
    <source>
        <dbReference type="PROSITE" id="PS50994"/>
    </source>
</evidence>
<dbReference type="Pfam" id="PF25597">
    <property type="entry name" value="SH3_retrovirus"/>
    <property type="match status" value="1"/>
</dbReference>
<feature type="compositionally biased region" description="Polar residues" evidence="4">
    <location>
        <begin position="662"/>
        <end position="700"/>
    </location>
</feature>
<dbReference type="InterPro" id="IPR013103">
    <property type="entry name" value="RVT_2"/>
</dbReference>
<dbReference type="Pfam" id="PF00665">
    <property type="entry name" value="rve"/>
    <property type="match status" value="1"/>
</dbReference>
<reference evidence="6 7" key="1">
    <citation type="journal article" date="2016" name="Sci. Rep.">
        <title>The Dendrobium catenatum Lindl. genome sequence provides insights into polysaccharide synthase, floral development and adaptive evolution.</title>
        <authorList>
            <person name="Zhang G.Q."/>
            <person name="Xu Q."/>
            <person name="Bian C."/>
            <person name="Tsai W.C."/>
            <person name="Yeh C.M."/>
            <person name="Liu K.W."/>
            <person name="Yoshida K."/>
            <person name="Zhang L.S."/>
            <person name="Chang S.B."/>
            <person name="Chen F."/>
            <person name="Shi Y."/>
            <person name="Su Y.Y."/>
            <person name="Zhang Y.Q."/>
            <person name="Chen L.J."/>
            <person name="Yin Y."/>
            <person name="Lin M."/>
            <person name="Huang H."/>
            <person name="Deng H."/>
            <person name="Wang Z.W."/>
            <person name="Zhu S.L."/>
            <person name="Zhao X."/>
            <person name="Deng C."/>
            <person name="Niu S.C."/>
            <person name="Huang J."/>
            <person name="Wang M."/>
            <person name="Liu G.H."/>
            <person name="Yang H.J."/>
            <person name="Xiao X.J."/>
            <person name="Hsiao Y.Y."/>
            <person name="Wu W.L."/>
            <person name="Chen Y.Y."/>
            <person name="Mitsuda N."/>
            <person name="Ohme-Takagi M."/>
            <person name="Luo Y.B."/>
            <person name="Van de Peer Y."/>
            <person name="Liu Z.J."/>
        </authorList>
    </citation>
    <scope>NUCLEOTIDE SEQUENCE [LARGE SCALE GENOMIC DNA]</scope>
    <source>
        <tissue evidence="6">The whole plant</tissue>
    </source>
</reference>
<dbReference type="PANTHER" id="PTHR42648:SF26">
    <property type="entry name" value="INTEGRASE CATALYTIC DOMAIN-CONTAINING PROTEIN"/>
    <property type="match status" value="1"/>
</dbReference>
<dbReference type="Pfam" id="PF14223">
    <property type="entry name" value="Retrotran_gag_2"/>
    <property type="match status" value="1"/>
</dbReference>
<evidence type="ECO:0000256" key="1">
    <source>
        <dbReference type="ARBA" id="ARBA00022670"/>
    </source>
</evidence>
<evidence type="ECO:0000313" key="7">
    <source>
        <dbReference type="Proteomes" id="UP000233837"/>
    </source>
</evidence>
<dbReference type="Gene3D" id="3.30.420.10">
    <property type="entry name" value="Ribonuclease H-like superfamily/Ribonuclease H"/>
    <property type="match status" value="1"/>
</dbReference>
<dbReference type="InterPro" id="IPR057670">
    <property type="entry name" value="SH3_retrovirus"/>
</dbReference>
<keyword evidence="3" id="KW-0378">Hydrolase</keyword>
<dbReference type="InterPro" id="IPR036397">
    <property type="entry name" value="RNaseH_sf"/>
</dbReference>
<feature type="compositionally biased region" description="Low complexity" evidence="4">
    <location>
        <begin position="135"/>
        <end position="147"/>
    </location>
</feature>
<feature type="compositionally biased region" description="Polar residues" evidence="4">
    <location>
        <begin position="637"/>
        <end position="652"/>
    </location>
</feature>
<evidence type="ECO:0000256" key="3">
    <source>
        <dbReference type="ARBA" id="ARBA00022801"/>
    </source>
</evidence>
<gene>
    <name evidence="6" type="ORF">MA16_Dca016424</name>
</gene>
<keyword evidence="2" id="KW-0479">Metal-binding</keyword>
<dbReference type="InterPro" id="IPR001584">
    <property type="entry name" value="Integrase_cat-core"/>
</dbReference>
<dbReference type="AlphaFoldDB" id="A0A2I0VVD0"/>
<dbReference type="Pfam" id="PF13976">
    <property type="entry name" value="gag_pre-integrs"/>
    <property type="match status" value="1"/>
</dbReference>
<dbReference type="InterPro" id="IPR025724">
    <property type="entry name" value="GAG-pre-integrase_dom"/>
</dbReference>
<dbReference type="Pfam" id="PF07727">
    <property type="entry name" value="RVT_2"/>
    <property type="match status" value="1"/>
</dbReference>
<name>A0A2I0VVD0_9ASPA</name>
<dbReference type="EMBL" id="KZ503202">
    <property type="protein sequence ID" value="PKU67366.1"/>
    <property type="molecule type" value="Genomic_DNA"/>
</dbReference>
<dbReference type="GO" id="GO:0008233">
    <property type="term" value="F:peptidase activity"/>
    <property type="evidence" value="ECO:0007669"/>
    <property type="project" value="UniProtKB-KW"/>
</dbReference>
<dbReference type="Pfam" id="PF22936">
    <property type="entry name" value="Pol_BBD"/>
    <property type="match status" value="1"/>
</dbReference>
<keyword evidence="1" id="KW-0645">Protease</keyword>
<dbReference type="InterPro" id="IPR054722">
    <property type="entry name" value="PolX-like_BBD"/>
</dbReference>